<dbReference type="GO" id="GO:0030267">
    <property type="term" value="F:glyoxylate reductase (NADPH) activity"/>
    <property type="evidence" value="ECO:0007669"/>
    <property type="project" value="TreeGrafter"/>
</dbReference>
<dbReference type="PANTHER" id="PTHR10996:SF264">
    <property type="entry name" value="HYPOTHETICAL D-ISOMER SPECIFIC 2-HYDROXYACID DEHYDROGENASE (EUROFUNG)"/>
    <property type="match status" value="1"/>
</dbReference>
<evidence type="ECO:0000313" key="6">
    <source>
        <dbReference type="EMBL" id="TYJ52782.1"/>
    </source>
</evidence>
<sequence length="391" mass="42135">MLPQDLARLQISTHPSNPTPPSAYSPYLPTPPPEPSSPLLPAAQATVYIPTPVHPQALAYARTRFAKVLAAHEVGAEEGWARADGVVSRAARIGRGQLEAGEGGNKVMGIGIVGVGYDSIDIECCKERCITVMNCPGANSQVVAELTLSLTLALLRRVPELDRRLRQGEMMLSIDNLGRTLRGKKVGMVGMGATARRAADIFHHAFDCEIHIFSPTTSYTRWSTSDPSGPLPHTRHSSLASLLPLIDILTLHCPLTDATRNMISTRELGWMKPGSVMVNMSRGAVVDEVALKEELSKPELVLEEEGDGNGKGRKLWAAASDVFASEPIQKDQSNGLLDLPNFIGTPHIGGSTVEAQVDVCIQAIDQLADFFDGHQVRNRCGNLANFDVGKK</sequence>
<proteinExistence type="inferred from homology"/>
<dbReference type="PANTHER" id="PTHR10996">
    <property type="entry name" value="2-HYDROXYACID DEHYDROGENASE-RELATED"/>
    <property type="match status" value="1"/>
</dbReference>
<keyword evidence="7" id="KW-1185">Reference proteome</keyword>
<dbReference type="PROSITE" id="PS00671">
    <property type="entry name" value="D_2_HYDROXYACID_DH_3"/>
    <property type="match status" value="1"/>
</dbReference>
<evidence type="ECO:0008006" key="8">
    <source>
        <dbReference type="Google" id="ProtNLM"/>
    </source>
</evidence>
<evidence type="ECO:0000256" key="2">
    <source>
        <dbReference type="RuleBase" id="RU003719"/>
    </source>
</evidence>
<dbReference type="SUPFAM" id="SSF52283">
    <property type="entry name" value="Formate/glycerate dehydrogenase catalytic domain-like"/>
    <property type="match status" value="1"/>
</dbReference>
<dbReference type="InterPro" id="IPR006140">
    <property type="entry name" value="D-isomer_DH_NAD-bd"/>
</dbReference>
<evidence type="ECO:0000313" key="7">
    <source>
        <dbReference type="Proteomes" id="UP000322245"/>
    </source>
</evidence>
<evidence type="ECO:0000256" key="3">
    <source>
        <dbReference type="SAM" id="MobiDB-lite"/>
    </source>
</evidence>
<dbReference type="Gene3D" id="3.40.50.720">
    <property type="entry name" value="NAD(P)-binding Rossmann-like Domain"/>
    <property type="match status" value="2"/>
</dbReference>
<dbReference type="GO" id="GO:0051287">
    <property type="term" value="F:NAD binding"/>
    <property type="evidence" value="ECO:0007669"/>
    <property type="project" value="InterPro"/>
</dbReference>
<reference evidence="6 7" key="1">
    <citation type="submission" date="2017-05" db="EMBL/GenBank/DDBJ databases">
        <title>The Genome Sequence of Tsuchiyaea wingfieldii DSM 27421.</title>
        <authorList>
            <person name="Cuomo C."/>
            <person name="Passer A."/>
            <person name="Billmyre B."/>
            <person name="Heitman J."/>
        </authorList>
    </citation>
    <scope>NUCLEOTIDE SEQUENCE [LARGE SCALE GENOMIC DNA]</scope>
    <source>
        <strain evidence="6 7">DSM 27421</strain>
    </source>
</reference>
<organism evidence="6 7">
    <name type="scientific">Cryptococcus floricola</name>
    <dbReference type="NCBI Taxonomy" id="2591691"/>
    <lineage>
        <taxon>Eukaryota</taxon>
        <taxon>Fungi</taxon>
        <taxon>Dikarya</taxon>
        <taxon>Basidiomycota</taxon>
        <taxon>Agaricomycotina</taxon>
        <taxon>Tremellomycetes</taxon>
        <taxon>Tremellales</taxon>
        <taxon>Cryptococcaceae</taxon>
        <taxon>Cryptococcus</taxon>
    </lineage>
</organism>
<comment type="similarity">
    <text evidence="2">Belongs to the D-isomer specific 2-hydroxyacid dehydrogenase family.</text>
</comment>
<protein>
    <recommendedName>
        <fullName evidence="8">Phosphoglycerate dehydrogenase</fullName>
    </recommendedName>
</protein>
<dbReference type="Pfam" id="PF02826">
    <property type="entry name" value="2-Hacid_dh_C"/>
    <property type="match status" value="1"/>
</dbReference>
<dbReference type="GO" id="GO:0016618">
    <property type="term" value="F:hydroxypyruvate reductase [NAD(P)H] activity"/>
    <property type="evidence" value="ECO:0007669"/>
    <property type="project" value="TreeGrafter"/>
</dbReference>
<feature type="region of interest" description="Disordered" evidence="3">
    <location>
        <begin position="1"/>
        <end position="39"/>
    </location>
</feature>
<dbReference type="EMBL" id="NIDF01000116">
    <property type="protein sequence ID" value="TYJ52782.1"/>
    <property type="molecule type" value="Genomic_DNA"/>
</dbReference>
<dbReference type="InterPro" id="IPR029753">
    <property type="entry name" value="D-isomer_DH_CS"/>
</dbReference>
<feature type="domain" description="D-isomer specific 2-hydroxyacid dehydrogenase catalytic" evidence="4">
    <location>
        <begin position="78"/>
        <end position="379"/>
    </location>
</feature>
<dbReference type="SUPFAM" id="SSF51735">
    <property type="entry name" value="NAD(P)-binding Rossmann-fold domains"/>
    <property type="match status" value="1"/>
</dbReference>
<evidence type="ECO:0000256" key="1">
    <source>
        <dbReference type="ARBA" id="ARBA00023002"/>
    </source>
</evidence>
<evidence type="ECO:0000259" key="4">
    <source>
        <dbReference type="Pfam" id="PF00389"/>
    </source>
</evidence>
<name>A0A5D3APN4_9TREE</name>
<dbReference type="AlphaFoldDB" id="A0A5D3APN4"/>
<comment type="caution">
    <text evidence="6">The sequence shown here is derived from an EMBL/GenBank/DDBJ whole genome shotgun (WGS) entry which is preliminary data.</text>
</comment>
<feature type="domain" description="D-isomer specific 2-hydroxyacid dehydrogenase NAD-binding" evidence="5">
    <location>
        <begin position="149"/>
        <end position="297"/>
    </location>
</feature>
<dbReference type="InterPro" id="IPR050223">
    <property type="entry name" value="D-isomer_2-hydroxyacid_DH"/>
</dbReference>
<dbReference type="Proteomes" id="UP000322245">
    <property type="component" value="Unassembled WGS sequence"/>
</dbReference>
<dbReference type="InterPro" id="IPR036291">
    <property type="entry name" value="NAD(P)-bd_dom_sf"/>
</dbReference>
<evidence type="ECO:0000259" key="5">
    <source>
        <dbReference type="Pfam" id="PF02826"/>
    </source>
</evidence>
<accession>A0A5D3APN4</accession>
<gene>
    <name evidence="6" type="ORF">B9479_006586</name>
</gene>
<dbReference type="Pfam" id="PF00389">
    <property type="entry name" value="2-Hacid_dh"/>
    <property type="match status" value="1"/>
</dbReference>
<dbReference type="GO" id="GO:0005829">
    <property type="term" value="C:cytosol"/>
    <property type="evidence" value="ECO:0007669"/>
    <property type="project" value="TreeGrafter"/>
</dbReference>
<feature type="compositionally biased region" description="Pro residues" evidence="3">
    <location>
        <begin position="17"/>
        <end position="38"/>
    </location>
</feature>
<dbReference type="InterPro" id="IPR006139">
    <property type="entry name" value="D-isomer_2_OHA_DH_cat_dom"/>
</dbReference>
<keyword evidence="1 2" id="KW-0560">Oxidoreductase</keyword>